<dbReference type="EMBL" id="JADGJH010001181">
    <property type="protein sequence ID" value="KAJ3117180.1"/>
    <property type="molecule type" value="Genomic_DNA"/>
</dbReference>
<organism evidence="1 2">
    <name type="scientific">Physocladia obscura</name>
    <dbReference type="NCBI Taxonomy" id="109957"/>
    <lineage>
        <taxon>Eukaryota</taxon>
        <taxon>Fungi</taxon>
        <taxon>Fungi incertae sedis</taxon>
        <taxon>Chytridiomycota</taxon>
        <taxon>Chytridiomycota incertae sedis</taxon>
        <taxon>Chytridiomycetes</taxon>
        <taxon>Chytridiales</taxon>
        <taxon>Chytriomycetaceae</taxon>
        <taxon>Physocladia</taxon>
    </lineage>
</organism>
<gene>
    <name evidence="1" type="ORF">HK100_000885</name>
</gene>
<keyword evidence="2" id="KW-1185">Reference proteome</keyword>
<protein>
    <submittedName>
        <fullName evidence="1">Uncharacterized protein</fullName>
    </submittedName>
</protein>
<name>A0AAD5XEX2_9FUNG</name>
<sequence>MKKICVKFFGFISGGGDPNICVIRKKDKILVFINIFNFGVRIARNPAMGIISHWTPGLSPFDAKERATWIPHFLLSISNHTFPELCIENHICPPSSNITRLDQVKPWNASAPFWFPPPDLVVAQSGLWDLKQRNTDDKDPAKFVHEWTELLKSKLLQPLKNSLGNAVRDDIAEQRQKWRRWFTRTIPYISAKNEFQDSFVEKMNAKLHYLFDHPDEDYGLLDWAALIGNHHDWLLEDGFHPSEQSNRAYWQFLLSRLQILHENHAK</sequence>
<dbReference type="Gene3D" id="3.40.50.1110">
    <property type="entry name" value="SGNH hydrolase"/>
    <property type="match status" value="1"/>
</dbReference>
<proteinExistence type="predicted"/>
<dbReference type="InterPro" id="IPR036514">
    <property type="entry name" value="SGNH_hydro_sf"/>
</dbReference>
<reference evidence="1" key="1">
    <citation type="submission" date="2020-05" db="EMBL/GenBank/DDBJ databases">
        <title>Phylogenomic resolution of chytrid fungi.</title>
        <authorList>
            <person name="Stajich J.E."/>
            <person name="Amses K."/>
            <person name="Simmons R."/>
            <person name="Seto K."/>
            <person name="Myers J."/>
            <person name="Bonds A."/>
            <person name="Quandt C.A."/>
            <person name="Barry K."/>
            <person name="Liu P."/>
            <person name="Grigoriev I."/>
            <person name="Longcore J.E."/>
            <person name="James T.Y."/>
        </authorList>
    </citation>
    <scope>NUCLEOTIDE SEQUENCE</scope>
    <source>
        <strain evidence="1">JEL0513</strain>
    </source>
</reference>
<accession>A0AAD5XEX2</accession>
<evidence type="ECO:0000313" key="1">
    <source>
        <dbReference type="EMBL" id="KAJ3117180.1"/>
    </source>
</evidence>
<evidence type="ECO:0000313" key="2">
    <source>
        <dbReference type="Proteomes" id="UP001211907"/>
    </source>
</evidence>
<dbReference type="Proteomes" id="UP001211907">
    <property type="component" value="Unassembled WGS sequence"/>
</dbReference>
<comment type="caution">
    <text evidence="1">The sequence shown here is derived from an EMBL/GenBank/DDBJ whole genome shotgun (WGS) entry which is preliminary data.</text>
</comment>
<dbReference type="SUPFAM" id="SSF52266">
    <property type="entry name" value="SGNH hydrolase"/>
    <property type="match status" value="1"/>
</dbReference>
<dbReference type="AlphaFoldDB" id="A0AAD5XEX2"/>